<dbReference type="EMBL" id="CM001217">
    <property type="protein sequence ID" value="AES61716.1"/>
    <property type="molecule type" value="Genomic_DNA"/>
</dbReference>
<dbReference type="PANTHER" id="PTHR31343">
    <property type="entry name" value="T15D22.8"/>
    <property type="match status" value="1"/>
</dbReference>
<reference evidence="2 4" key="2">
    <citation type="journal article" date="2014" name="BMC Genomics">
        <title>An improved genome release (version Mt4.0) for the model legume Medicago truncatula.</title>
        <authorList>
            <person name="Tang H."/>
            <person name="Krishnakumar V."/>
            <person name="Bidwell S."/>
            <person name="Rosen B."/>
            <person name="Chan A."/>
            <person name="Zhou S."/>
            <person name="Gentzbittel L."/>
            <person name="Childs K.L."/>
            <person name="Yandell M."/>
            <person name="Gundlach H."/>
            <person name="Mayer K.F."/>
            <person name="Schwartz D.C."/>
            <person name="Town C.D."/>
        </authorList>
    </citation>
    <scope>GENOME REANNOTATION</scope>
    <source>
        <strain evidence="3 4">cv. Jemalong A17</strain>
    </source>
</reference>
<reference evidence="3" key="3">
    <citation type="submission" date="2015-04" db="UniProtKB">
        <authorList>
            <consortium name="EnsemblPlants"/>
        </authorList>
    </citation>
    <scope>IDENTIFICATION</scope>
    <source>
        <strain evidence="3">cv. Jemalong A17</strain>
    </source>
</reference>
<gene>
    <name evidence="3" type="primary">11417088</name>
    <name evidence="2" type="ordered locus">MTR_1g087830</name>
</gene>
<protein>
    <submittedName>
        <fullName evidence="2">DUF789 family protein</fullName>
    </submittedName>
</protein>
<organism evidence="2 4">
    <name type="scientific">Medicago truncatula</name>
    <name type="common">Barrel medic</name>
    <name type="synonym">Medicago tribuloides</name>
    <dbReference type="NCBI Taxonomy" id="3880"/>
    <lineage>
        <taxon>Eukaryota</taxon>
        <taxon>Viridiplantae</taxon>
        <taxon>Streptophyta</taxon>
        <taxon>Embryophyta</taxon>
        <taxon>Tracheophyta</taxon>
        <taxon>Spermatophyta</taxon>
        <taxon>Magnoliopsida</taxon>
        <taxon>eudicotyledons</taxon>
        <taxon>Gunneridae</taxon>
        <taxon>Pentapetalae</taxon>
        <taxon>rosids</taxon>
        <taxon>fabids</taxon>
        <taxon>Fabales</taxon>
        <taxon>Fabaceae</taxon>
        <taxon>Papilionoideae</taxon>
        <taxon>50 kb inversion clade</taxon>
        <taxon>NPAAA clade</taxon>
        <taxon>Hologalegina</taxon>
        <taxon>IRL clade</taxon>
        <taxon>Trifolieae</taxon>
        <taxon>Medicago</taxon>
    </lineage>
</organism>
<dbReference type="eggNOG" id="ENOG502QUFP">
    <property type="taxonomic scope" value="Eukaryota"/>
</dbReference>
<evidence type="ECO:0000313" key="4">
    <source>
        <dbReference type="Proteomes" id="UP000002051"/>
    </source>
</evidence>
<dbReference type="KEGG" id="mtr:11417088"/>
<dbReference type="PaxDb" id="3880-AES61716"/>
<dbReference type="OMA" id="SENHAID"/>
<feature type="compositionally biased region" description="Polar residues" evidence="1">
    <location>
        <begin position="1"/>
        <end position="23"/>
    </location>
</feature>
<proteinExistence type="predicted"/>
<dbReference type="Proteomes" id="UP000002051">
    <property type="component" value="Unassembled WGS sequence"/>
</dbReference>
<name>G7IEI5_MEDTR</name>
<dbReference type="OrthoDB" id="1716402at2759"/>
<dbReference type="STRING" id="3880.G7IEI5"/>
<accession>G7IEI5</accession>
<keyword evidence="4" id="KW-1185">Reference proteome</keyword>
<evidence type="ECO:0000313" key="2">
    <source>
        <dbReference type="EMBL" id="AES61716.1"/>
    </source>
</evidence>
<dbReference type="HOGENOM" id="CLU_035287_0_0_1"/>
<feature type="region of interest" description="Disordered" evidence="1">
    <location>
        <begin position="1"/>
        <end position="32"/>
    </location>
</feature>
<dbReference type="PANTHER" id="PTHR31343:SF8">
    <property type="entry name" value="OS07G0246600 PROTEIN"/>
    <property type="match status" value="1"/>
</dbReference>
<reference evidence="2 4" key="1">
    <citation type="journal article" date="2011" name="Nature">
        <title>The Medicago genome provides insight into the evolution of rhizobial symbioses.</title>
        <authorList>
            <person name="Young N.D."/>
            <person name="Debelle F."/>
            <person name="Oldroyd G.E."/>
            <person name="Geurts R."/>
            <person name="Cannon S.B."/>
            <person name="Udvardi M.K."/>
            <person name="Benedito V.A."/>
            <person name="Mayer K.F."/>
            <person name="Gouzy J."/>
            <person name="Schoof H."/>
            <person name="Van de Peer Y."/>
            <person name="Proost S."/>
            <person name="Cook D.R."/>
            <person name="Meyers B.C."/>
            <person name="Spannagl M."/>
            <person name="Cheung F."/>
            <person name="De Mita S."/>
            <person name="Krishnakumar V."/>
            <person name="Gundlach H."/>
            <person name="Zhou S."/>
            <person name="Mudge J."/>
            <person name="Bharti A.K."/>
            <person name="Murray J.D."/>
            <person name="Naoumkina M.A."/>
            <person name="Rosen B."/>
            <person name="Silverstein K.A."/>
            <person name="Tang H."/>
            <person name="Rombauts S."/>
            <person name="Zhao P.X."/>
            <person name="Zhou P."/>
            <person name="Barbe V."/>
            <person name="Bardou P."/>
            <person name="Bechner M."/>
            <person name="Bellec A."/>
            <person name="Berger A."/>
            <person name="Berges H."/>
            <person name="Bidwell S."/>
            <person name="Bisseling T."/>
            <person name="Choisne N."/>
            <person name="Couloux A."/>
            <person name="Denny R."/>
            <person name="Deshpande S."/>
            <person name="Dai X."/>
            <person name="Doyle J.J."/>
            <person name="Dudez A.M."/>
            <person name="Farmer A.D."/>
            <person name="Fouteau S."/>
            <person name="Franken C."/>
            <person name="Gibelin C."/>
            <person name="Gish J."/>
            <person name="Goldstein S."/>
            <person name="Gonzalez A.J."/>
            <person name="Green P.J."/>
            <person name="Hallab A."/>
            <person name="Hartog M."/>
            <person name="Hua A."/>
            <person name="Humphray S.J."/>
            <person name="Jeong D.H."/>
            <person name="Jing Y."/>
            <person name="Jocker A."/>
            <person name="Kenton S.M."/>
            <person name="Kim D.J."/>
            <person name="Klee K."/>
            <person name="Lai H."/>
            <person name="Lang C."/>
            <person name="Lin S."/>
            <person name="Macmil S.L."/>
            <person name="Magdelenat G."/>
            <person name="Matthews L."/>
            <person name="McCorrison J."/>
            <person name="Monaghan E.L."/>
            <person name="Mun J.H."/>
            <person name="Najar F.Z."/>
            <person name="Nicholson C."/>
            <person name="Noirot C."/>
            <person name="O'Bleness M."/>
            <person name="Paule C.R."/>
            <person name="Poulain J."/>
            <person name="Prion F."/>
            <person name="Qin B."/>
            <person name="Qu C."/>
            <person name="Retzel E.F."/>
            <person name="Riddle C."/>
            <person name="Sallet E."/>
            <person name="Samain S."/>
            <person name="Samson N."/>
            <person name="Sanders I."/>
            <person name="Saurat O."/>
            <person name="Scarpelli C."/>
            <person name="Schiex T."/>
            <person name="Segurens B."/>
            <person name="Severin A.J."/>
            <person name="Sherrier D.J."/>
            <person name="Shi R."/>
            <person name="Sims S."/>
            <person name="Singer S.R."/>
            <person name="Sinharoy S."/>
            <person name="Sterck L."/>
            <person name="Viollet A."/>
            <person name="Wang B.B."/>
            <person name="Wang K."/>
            <person name="Wang M."/>
            <person name="Wang X."/>
            <person name="Warfsmann J."/>
            <person name="Weissenbach J."/>
            <person name="White D.D."/>
            <person name="White J.D."/>
            <person name="Wiley G.B."/>
            <person name="Wincker P."/>
            <person name="Xing Y."/>
            <person name="Yang L."/>
            <person name="Yao Z."/>
            <person name="Ying F."/>
            <person name="Zhai J."/>
            <person name="Zhou L."/>
            <person name="Zuber A."/>
            <person name="Denarie J."/>
            <person name="Dixon R.A."/>
            <person name="May G.D."/>
            <person name="Schwartz D.C."/>
            <person name="Rogers J."/>
            <person name="Quetier F."/>
            <person name="Town C.D."/>
            <person name="Roe B.A."/>
        </authorList>
    </citation>
    <scope>NUCLEOTIDE SEQUENCE [LARGE SCALE GENOMIC DNA]</scope>
    <source>
        <strain evidence="2">A17</strain>
        <strain evidence="3 4">cv. Jemalong A17</strain>
    </source>
</reference>
<dbReference type="EnsemblPlants" id="AES61716">
    <property type="protein sequence ID" value="AES61716"/>
    <property type="gene ID" value="MTR_1g087830"/>
</dbReference>
<dbReference type="AlphaFoldDB" id="G7IEI5"/>
<dbReference type="Pfam" id="PF05623">
    <property type="entry name" value="DUF789"/>
    <property type="match status" value="2"/>
</dbReference>
<evidence type="ECO:0000313" key="3">
    <source>
        <dbReference type="EnsemblPlants" id="AES61716"/>
    </source>
</evidence>
<sequence>MSNSTSRFSMSKNNGSNQLGPQNNKKKRLQKSKLVRQDSCVNLYESTLSDPVIENNLNSLLSSLTPLVAVKFSSEIEGSSTVSQRKPYFVLEDLWESYNEWNAFGVEVPLVLNNHENVTQYFVPSLSALQLYVEDDQGLKKSGFAPSNETTTKLIFEYFEIVCPYLRMPLINKVSDLAKEHPGIKNYRSSDISPCSWFSVAWYPIYGIPAGSTLNNLNTAFLTFYNLSTHPKSKNQLKLQDESLKMPIPIFGITTYNLEGSILTLPKAAKSDEMNSLLKAADVWLKSLKVELHQDYNFFVKDGKQWVGE</sequence>
<dbReference type="InterPro" id="IPR008507">
    <property type="entry name" value="DUF789"/>
</dbReference>
<evidence type="ECO:0000256" key="1">
    <source>
        <dbReference type="SAM" id="MobiDB-lite"/>
    </source>
</evidence>